<dbReference type="EMBL" id="JALIRP010000014">
    <property type="protein sequence ID" value="MCJ8014699.1"/>
    <property type="molecule type" value="Genomic_DNA"/>
</dbReference>
<name>A0A9X2B4J5_9BACL</name>
<dbReference type="PROSITE" id="PS00211">
    <property type="entry name" value="ABC_TRANSPORTER_1"/>
    <property type="match status" value="2"/>
</dbReference>
<dbReference type="GO" id="GO:0003677">
    <property type="term" value="F:DNA binding"/>
    <property type="evidence" value="ECO:0007669"/>
    <property type="project" value="UniProtKB-KW"/>
</dbReference>
<dbReference type="PROSITE" id="PS50893">
    <property type="entry name" value="ABC_TRANSPORTER_2"/>
    <property type="match status" value="1"/>
</dbReference>
<evidence type="ECO:0000313" key="15">
    <source>
        <dbReference type="EMBL" id="MCJ8014699.1"/>
    </source>
</evidence>
<dbReference type="Gene3D" id="1.10.8.280">
    <property type="entry name" value="ABC transporter ATPase domain-like"/>
    <property type="match status" value="1"/>
</dbReference>
<evidence type="ECO:0000256" key="1">
    <source>
        <dbReference type="ARBA" id="ARBA00004496"/>
    </source>
</evidence>
<dbReference type="PANTHER" id="PTHR43152">
    <property type="entry name" value="UVRABC SYSTEM PROTEIN A"/>
    <property type="match status" value="1"/>
</dbReference>
<comment type="subcellular location">
    <subcellularLocation>
        <location evidence="1">Cytoplasm</location>
    </subcellularLocation>
</comment>
<evidence type="ECO:0000256" key="7">
    <source>
        <dbReference type="ARBA" id="ARBA00022840"/>
    </source>
</evidence>
<evidence type="ECO:0000256" key="9">
    <source>
        <dbReference type="ARBA" id="ARBA00023125"/>
    </source>
</evidence>
<keyword evidence="2" id="KW-0963">Cytoplasm</keyword>
<evidence type="ECO:0000259" key="14">
    <source>
        <dbReference type="PROSITE" id="PS50893"/>
    </source>
</evidence>
<dbReference type="Gene3D" id="1.20.1580.10">
    <property type="entry name" value="ABC transporter ATPase like domain"/>
    <property type="match status" value="2"/>
</dbReference>
<evidence type="ECO:0000256" key="12">
    <source>
        <dbReference type="ARBA" id="ARBA00039316"/>
    </source>
</evidence>
<dbReference type="InterPro" id="IPR003439">
    <property type="entry name" value="ABC_transporter-like_ATP-bd"/>
</dbReference>
<dbReference type="RefSeq" id="WP_244729837.1">
    <property type="nucleotide sequence ID" value="NZ_JALIRP010000014.1"/>
</dbReference>
<dbReference type="Gene3D" id="3.40.50.300">
    <property type="entry name" value="P-loop containing nucleotide triphosphate hydrolases"/>
    <property type="match status" value="2"/>
</dbReference>
<accession>A0A9X2B4J5</accession>
<dbReference type="InterPro" id="IPR027417">
    <property type="entry name" value="P-loop_NTPase"/>
</dbReference>
<reference evidence="15" key="1">
    <citation type="submission" date="2022-04" db="EMBL/GenBank/DDBJ databases">
        <title>Paenibacillus mangrovi sp. nov., a novel endophytic bacterium isolated from bark of Kandelia candel.</title>
        <authorList>
            <person name="Tuo L."/>
        </authorList>
    </citation>
    <scope>NUCLEOTIDE SEQUENCE</scope>
    <source>
        <strain evidence="15">KQZ6P-2</strain>
    </source>
</reference>
<dbReference type="AlphaFoldDB" id="A0A9X2B4J5"/>
<keyword evidence="8" id="KW-0267">Excision nuclease</keyword>
<keyword evidence="7" id="KW-0067">ATP-binding</keyword>
<keyword evidence="6" id="KW-0228">DNA excision</keyword>
<keyword evidence="10" id="KW-0234">DNA repair</keyword>
<organism evidence="15 16">
    <name type="scientific">Paenibacillus mangrovi</name>
    <dbReference type="NCBI Taxonomy" id="2931978"/>
    <lineage>
        <taxon>Bacteria</taxon>
        <taxon>Bacillati</taxon>
        <taxon>Bacillota</taxon>
        <taxon>Bacilli</taxon>
        <taxon>Bacillales</taxon>
        <taxon>Paenibacillaceae</taxon>
        <taxon>Paenibacillus</taxon>
    </lineage>
</organism>
<evidence type="ECO:0000256" key="8">
    <source>
        <dbReference type="ARBA" id="ARBA00022881"/>
    </source>
</evidence>
<dbReference type="GO" id="GO:0004518">
    <property type="term" value="F:nuclease activity"/>
    <property type="evidence" value="ECO:0007669"/>
    <property type="project" value="UniProtKB-KW"/>
</dbReference>
<keyword evidence="3" id="KW-0677">Repeat</keyword>
<proteinExistence type="inferred from homology"/>
<evidence type="ECO:0000256" key="4">
    <source>
        <dbReference type="ARBA" id="ARBA00022741"/>
    </source>
</evidence>
<dbReference type="InterPro" id="IPR003593">
    <property type="entry name" value="AAA+_ATPase"/>
</dbReference>
<dbReference type="Proteomes" id="UP001139347">
    <property type="component" value="Unassembled WGS sequence"/>
</dbReference>
<keyword evidence="9" id="KW-0238">DNA-binding</keyword>
<evidence type="ECO:0000256" key="3">
    <source>
        <dbReference type="ARBA" id="ARBA00022737"/>
    </source>
</evidence>
<sequence>MKYYERQHTMNEFIEIKGARVHNLKNIDLRIPRGKLTVITGVSGSGKSSLAFDTLYEEGKCRYLMFSGTQFMVDAAPTFDQITGLAPTVAVEQRIIRQSNPRSTVGTRSKIGNMLAVLFATYGKRDPNYDDGLSLSIDMFLRNSPKGMCVKCLGNGNVYSIDEDKIFSDGRTQLKDLLVERLLYRGGARKRLDEFCSYHGLTVTQPIHTLSNEQLLALKYGDHGKTSFQGVIPWLLNGFKYGEISGRQNGILSEAYGKKEPCNKCGGAGLGEQAMHTTIAGKTITDLENMYIKDLNDFLTKEKSELFGMTLINEIILKLDCMIDVGLHHLSLSRPVPTLSGGEIQRLFLASSIIAQMDSIIFIFDEPTIGLHEIEKAKLIQIIQNLVNRGNTVIAVEHDENFMRAADYIIDLGPDAGIYGGHRIFQGSFDDFTTCELSRTAPYLADQRKLQVKTTYSKINQEKMLTIENACLHNLRHLTVQIPLGVMVGIAGVSGSGKSSFISGTLVPKLKEFLTITDEDEETVFLSDVRVSGIEHIKKCFVIDQKPIGRSSTSCPATYTGIFDRIRKMFASTSDSIERGYGVGLFSLNSEGGCRQCKGDRVIRYHVGFGNYIEQNCDACGGTGFIEGAMEITIEGKNIRQILEMSVSEAIDFFGNEESAAYDKNICHILLTLERVGLGYIKLGQQTPTISGGESQRIKLAKELGKQSGKDRLYILDEPTTGLSFSDSEKLIKLMLELTENGNSVIVTEHDPAVLSNCDYIIELGPGGGSDGGFIIAIGSPEQLKRNEKSIIGRYLR</sequence>
<protein>
    <recommendedName>
        <fullName evidence="12">UvrABC system protein A</fullName>
    </recommendedName>
    <alternativeName>
        <fullName evidence="13">Excinuclease ABC subunit A</fullName>
    </alternativeName>
</protein>
<dbReference type="GO" id="GO:0005524">
    <property type="term" value="F:ATP binding"/>
    <property type="evidence" value="ECO:0007669"/>
    <property type="project" value="UniProtKB-KW"/>
</dbReference>
<dbReference type="GO" id="GO:0006281">
    <property type="term" value="P:DNA repair"/>
    <property type="evidence" value="ECO:0007669"/>
    <property type="project" value="UniProtKB-KW"/>
</dbReference>
<keyword evidence="4" id="KW-0547">Nucleotide-binding</keyword>
<dbReference type="PANTHER" id="PTHR43152:SF3">
    <property type="entry name" value="UVRABC SYSTEM PROTEIN A"/>
    <property type="match status" value="1"/>
</dbReference>
<feature type="domain" description="ABC transporter" evidence="14">
    <location>
        <begin position="459"/>
        <end position="791"/>
    </location>
</feature>
<comment type="similarity">
    <text evidence="11">Belongs to the ABC transporter superfamily. UvrA family.</text>
</comment>
<evidence type="ECO:0000256" key="5">
    <source>
        <dbReference type="ARBA" id="ARBA00022763"/>
    </source>
</evidence>
<evidence type="ECO:0000313" key="16">
    <source>
        <dbReference type="Proteomes" id="UP001139347"/>
    </source>
</evidence>
<dbReference type="SUPFAM" id="SSF52540">
    <property type="entry name" value="P-loop containing nucleoside triphosphate hydrolases"/>
    <property type="match status" value="2"/>
</dbReference>
<gene>
    <name evidence="15" type="ORF">MUG84_23735</name>
</gene>
<dbReference type="GO" id="GO:0005737">
    <property type="term" value="C:cytoplasm"/>
    <property type="evidence" value="ECO:0007669"/>
    <property type="project" value="UniProtKB-SubCell"/>
</dbReference>
<evidence type="ECO:0000256" key="6">
    <source>
        <dbReference type="ARBA" id="ARBA00022769"/>
    </source>
</evidence>
<dbReference type="SMART" id="SM00382">
    <property type="entry name" value="AAA"/>
    <property type="match status" value="2"/>
</dbReference>
<dbReference type="InterPro" id="IPR017871">
    <property type="entry name" value="ABC_transporter-like_CS"/>
</dbReference>
<dbReference type="GO" id="GO:0016887">
    <property type="term" value="F:ATP hydrolysis activity"/>
    <property type="evidence" value="ECO:0007669"/>
    <property type="project" value="InterPro"/>
</dbReference>
<keyword evidence="5" id="KW-0227">DNA damage</keyword>
<evidence type="ECO:0000256" key="13">
    <source>
        <dbReference type="ARBA" id="ARBA00042156"/>
    </source>
</evidence>
<evidence type="ECO:0000256" key="2">
    <source>
        <dbReference type="ARBA" id="ARBA00022490"/>
    </source>
</evidence>
<comment type="caution">
    <text evidence="15">The sequence shown here is derived from an EMBL/GenBank/DDBJ whole genome shotgun (WGS) entry which is preliminary data.</text>
</comment>
<evidence type="ECO:0000256" key="10">
    <source>
        <dbReference type="ARBA" id="ARBA00023204"/>
    </source>
</evidence>
<keyword evidence="16" id="KW-1185">Reference proteome</keyword>
<evidence type="ECO:0000256" key="11">
    <source>
        <dbReference type="ARBA" id="ARBA00038000"/>
    </source>
</evidence>